<keyword evidence="2" id="KW-1185">Reference proteome</keyword>
<gene>
    <name evidence="1" type="ORF">PGRAT_00975</name>
</gene>
<dbReference type="InterPro" id="IPR046153">
    <property type="entry name" value="DUF6155"/>
</dbReference>
<protein>
    <submittedName>
        <fullName evidence="1">Uncharacterized protein</fullName>
    </submittedName>
</protein>
<dbReference type="OrthoDB" id="9801392at2"/>
<dbReference type="AlphaFoldDB" id="A0A089LZS4"/>
<name>A0A089LZS4_9BACL</name>
<proteinExistence type="predicted"/>
<dbReference type="RefSeq" id="WP_025708164.1">
    <property type="nucleotide sequence ID" value="NZ_CP009287.1"/>
</dbReference>
<accession>A0A089LZS4</accession>
<dbReference type="HOGENOM" id="CLU_122246_2_0_9"/>
<dbReference type="EMBL" id="CP009287">
    <property type="protein sequence ID" value="AIQ66382.1"/>
    <property type="molecule type" value="Genomic_DNA"/>
</dbReference>
<dbReference type="Proteomes" id="UP000029500">
    <property type="component" value="Chromosome"/>
</dbReference>
<evidence type="ECO:0000313" key="2">
    <source>
        <dbReference type="Proteomes" id="UP000029500"/>
    </source>
</evidence>
<dbReference type="Pfam" id="PF19652">
    <property type="entry name" value="DUF6155"/>
    <property type="match status" value="1"/>
</dbReference>
<organism evidence="1 2">
    <name type="scientific">Paenibacillus graminis</name>
    <dbReference type="NCBI Taxonomy" id="189425"/>
    <lineage>
        <taxon>Bacteria</taxon>
        <taxon>Bacillati</taxon>
        <taxon>Bacillota</taxon>
        <taxon>Bacilli</taxon>
        <taxon>Bacillales</taxon>
        <taxon>Paenibacillaceae</taxon>
        <taxon>Paenibacillus</taxon>
    </lineage>
</organism>
<sequence length="181" mass="21367">MLKLGKSTIKKHLKNLTREELEAEILNITRIYPIIQEHYFSILFPESEEVLEKYKKIIEKEFGHHKGEILRYPIVKQAIKDFSNVSTNKEQIAELMIFTVECGVDFTLSYGDIDEKFYRTISSIYEQALKYIVDNQLEEEFVDRCNELTQSSQGIGWGFGDWMMELYSDYLGHMDEEEDLK</sequence>
<dbReference type="eggNOG" id="ENOG50336CU">
    <property type="taxonomic scope" value="Bacteria"/>
</dbReference>
<dbReference type="STRING" id="189425.PGRAT_00975"/>
<dbReference type="KEGG" id="pgm:PGRAT_00975"/>
<evidence type="ECO:0000313" key="1">
    <source>
        <dbReference type="EMBL" id="AIQ66382.1"/>
    </source>
</evidence>
<reference evidence="1 2" key="1">
    <citation type="submission" date="2014-08" db="EMBL/GenBank/DDBJ databases">
        <title>Comparative genomics of the Paenibacillus odorifer group.</title>
        <authorList>
            <person name="den Bakker H.C."/>
            <person name="Tsai Y.-C."/>
            <person name="Martin N."/>
            <person name="Korlach J."/>
            <person name="Wiedmann M."/>
        </authorList>
    </citation>
    <scope>NUCLEOTIDE SEQUENCE [LARGE SCALE GENOMIC DNA]</scope>
    <source>
        <strain evidence="1 2">DSM 15220</strain>
    </source>
</reference>